<feature type="region of interest" description="Disordered" evidence="14">
    <location>
        <begin position="438"/>
        <end position="533"/>
    </location>
</feature>
<comment type="subcellular location">
    <subcellularLocation>
        <location evidence="2">Nucleus</location>
    </subcellularLocation>
</comment>
<keyword evidence="17" id="KW-1185">Reference proteome</keyword>
<name>A0A7K7MJD4_9PASS</name>
<dbReference type="InterPro" id="IPR025243">
    <property type="entry name" value="DUF4195"/>
</dbReference>
<evidence type="ECO:0000259" key="15">
    <source>
        <dbReference type="PROSITE" id="PS50157"/>
    </source>
</evidence>
<accession>A0A7K7MJD4</accession>
<protein>
    <submittedName>
        <fullName evidence="16">Z280D protein</fullName>
    </submittedName>
</protein>
<organism evidence="16 17">
    <name type="scientific">Brachypodius melanocephalos</name>
    <name type="common">black-headed bulbul</name>
    <dbReference type="NCBI Taxonomy" id="3235156"/>
    <lineage>
        <taxon>Eukaryota</taxon>
        <taxon>Metazoa</taxon>
        <taxon>Chordata</taxon>
        <taxon>Craniata</taxon>
        <taxon>Vertebrata</taxon>
        <taxon>Euteleostomi</taxon>
        <taxon>Archelosauria</taxon>
        <taxon>Archosauria</taxon>
        <taxon>Dinosauria</taxon>
        <taxon>Saurischia</taxon>
        <taxon>Theropoda</taxon>
        <taxon>Coelurosauria</taxon>
        <taxon>Aves</taxon>
        <taxon>Neognathae</taxon>
        <taxon>Neoaves</taxon>
        <taxon>Telluraves</taxon>
        <taxon>Australaves</taxon>
        <taxon>Passeriformes</taxon>
        <taxon>Sylvioidea</taxon>
        <taxon>Pycnonotidae</taxon>
        <taxon>Brachypodius</taxon>
    </lineage>
</organism>
<evidence type="ECO:0000256" key="7">
    <source>
        <dbReference type="ARBA" id="ARBA00022833"/>
    </source>
</evidence>
<dbReference type="GO" id="GO:0000978">
    <property type="term" value="F:RNA polymerase II cis-regulatory region sequence-specific DNA binding"/>
    <property type="evidence" value="ECO:0007669"/>
    <property type="project" value="TreeGrafter"/>
</dbReference>
<feature type="compositionally biased region" description="Polar residues" evidence="14">
    <location>
        <begin position="816"/>
        <end position="825"/>
    </location>
</feature>
<evidence type="ECO:0000256" key="14">
    <source>
        <dbReference type="SAM" id="MobiDB-lite"/>
    </source>
</evidence>
<dbReference type="PROSITE" id="PS50157">
    <property type="entry name" value="ZINC_FINGER_C2H2_2"/>
    <property type="match status" value="1"/>
</dbReference>
<evidence type="ECO:0000256" key="8">
    <source>
        <dbReference type="ARBA" id="ARBA00022843"/>
    </source>
</evidence>
<feature type="compositionally biased region" description="Polar residues" evidence="14">
    <location>
        <begin position="871"/>
        <end position="882"/>
    </location>
</feature>
<dbReference type="GO" id="GO:0000981">
    <property type="term" value="F:DNA-binding transcription factor activity, RNA polymerase II-specific"/>
    <property type="evidence" value="ECO:0007669"/>
    <property type="project" value="TreeGrafter"/>
</dbReference>
<dbReference type="GO" id="GO:0005634">
    <property type="term" value="C:nucleus"/>
    <property type="evidence" value="ECO:0007669"/>
    <property type="project" value="UniProtKB-SubCell"/>
</dbReference>
<evidence type="ECO:0000256" key="5">
    <source>
        <dbReference type="ARBA" id="ARBA00022737"/>
    </source>
</evidence>
<feature type="non-terminal residue" evidence="16">
    <location>
        <position position="890"/>
    </location>
</feature>
<evidence type="ECO:0000256" key="12">
    <source>
        <dbReference type="ARBA" id="ARBA00023242"/>
    </source>
</evidence>
<dbReference type="PROSITE" id="PS00028">
    <property type="entry name" value="ZINC_FINGER_C2H2_1"/>
    <property type="match status" value="4"/>
</dbReference>
<evidence type="ECO:0000256" key="4">
    <source>
        <dbReference type="ARBA" id="ARBA00022723"/>
    </source>
</evidence>
<keyword evidence="11" id="KW-0804">Transcription</keyword>
<dbReference type="Pfam" id="PF25414">
    <property type="entry name" value="zf-C2H2_Z280C_D"/>
    <property type="match status" value="1"/>
</dbReference>
<dbReference type="InterPro" id="IPR059074">
    <property type="entry name" value="zf-C2H2_Z280C_D"/>
</dbReference>
<dbReference type="InterPro" id="IPR050527">
    <property type="entry name" value="Snail/Krueppel_Znf"/>
</dbReference>
<feature type="region of interest" description="Disordered" evidence="14">
    <location>
        <begin position="1"/>
        <end position="47"/>
    </location>
</feature>
<evidence type="ECO:0000256" key="11">
    <source>
        <dbReference type="ARBA" id="ARBA00023163"/>
    </source>
</evidence>
<dbReference type="SUPFAM" id="SSF57667">
    <property type="entry name" value="beta-beta-alpha zinc fingers"/>
    <property type="match status" value="1"/>
</dbReference>
<keyword evidence="3" id="KW-1017">Isopeptide bond</keyword>
<dbReference type="InterPro" id="IPR013087">
    <property type="entry name" value="Znf_C2H2_type"/>
</dbReference>
<dbReference type="PANTHER" id="PTHR24388:SF34">
    <property type="entry name" value="ZINC FINGER PROTEIN 280D"/>
    <property type="match status" value="1"/>
</dbReference>
<gene>
    <name evidence="16" type="primary">Znf280d</name>
    <name evidence="16" type="ORF">BRAATR_R01680</name>
</gene>
<proteinExistence type="predicted"/>
<keyword evidence="7" id="KW-0862">Zinc</keyword>
<reference evidence="16 17" key="1">
    <citation type="submission" date="2019-09" db="EMBL/GenBank/DDBJ databases">
        <title>Bird 10,000 Genomes (B10K) Project - Family phase.</title>
        <authorList>
            <person name="Zhang G."/>
        </authorList>
    </citation>
    <scope>NUCLEOTIDE SEQUENCE [LARGE SCALE GENOMIC DNA]</scope>
    <source>
        <strain evidence="16">OUT-0037</strain>
        <tissue evidence="16">Liver</tissue>
    </source>
</reference>
<evidence type="ECO:0000256" key="1">
    <source>
        <dbReference type="ARBA" id="ARBA00003729"/>
    </source>
</evidence>
<keyword evidence="5" id="KW-0677">Repeat</keyword>
<dbReference type="EMBL" id="VZSR01003798">
    <property type="protein sequence ID" value="NWZ43414.1"/>
    <property type="molecule type" value="Genomic_DNA"/>
</dbReference>
<dbReference type="InterPro" id="IPR057618">
    <property type="entry name" value="Znf_POGZ/Z280C-D-like"/>
</dbReference>
<feature type="compositionally biased region" description="Polar residues" evidence="14">
    <location>
        <begin position="513"/>
        <end position="525"/>
    </location>
</feature>
<dbReference type="SMART" id="SM00355">
    <property type="entry name" value="ZnF_C2H2"/>
    <property type="match status" value="8"/>
</dbReference>
<feature type="region of interest" description="Disordered" evidence="14">
    <location>
        <begin position="685"/>
        <end position="739"/>
    </location>
</feature>
<evidence type="ECO:0000256" key="3">
    <source>
        <dbReference type="ARBA" id="ARBA00022499"/>
    </source>
</evidence>
<feature type="region of interest" description="Disordered" evidence="14">
    <location>
        <begin position="810"/>
        <end position="890"/>
    </location>
</feature>
<dbReference type="Pfam" id="PF25429">
    <property type="entry name" value="zf-POGZ"/>
    <property type="match status" value="1"/>
</dbReference>
<feature type="compositionally biased region" description="Basic residues" evidence="14">
    <location>
        <begin position="439"/>
        <end position="448"/>
    </location>
</feature>
<feature type="compositionally biased region" description="Basic and acidic residues" evidence="14">
    <location>
        <begin position="685"/>
        <end position="694"/>
    </location>
</feature>
<keyword evidence="9" id="KW-0805">Transcription regulation</keyword>
<dbReference type="GO" id="GO:0008270">
    <property type="term" value="F:zinc ion binding"/>
    <property type="evidence" value="ECO:0007669"/>
    <property type="project" value="UniProtKB-KW"/>
</dbReference>
<evidence type="ECO:0000256" key="10">
    <source>
        <dbReference type="ARBA" id="ARBA00023125"/>
    </source>
</evidence>
<feature type="compositionally biased region" description="Low complexity" evidence="14">
    <location>
        <begin position="471"/>
        <end position="507"/>
    </location>
</feature>
<feature type="non-terminal residue" evidence="16">
    <location>
        <position position="1"/>
    </location>
</feature>
<dbReference type="FunFam" id="3.30.160.60:FF:000298">
    <property type="entry name" value="zinc finger protein 280D isoform X1"/>
    <property type="match status" value="1"/>
</dbReference>
<dbReference type="Pfam" id="PF13836">
    <property type="entry name" value="DUF4195"/>
    <property type="match status" value="1"/>
</dbReference>
<evidence type="ECO:0000256" key="13">
    <source>
        <dbReference type="PROSITE-ProRule" id="PRU00042"/>
    </source>
</evidence>
<dbReference type="Proteomes" id="UP000540762">
    <property type="component" value="Unassembled WGS sequence"/>
</dbReference>
<dbReference type="AlphaFoldDB" id="A0A7K7MJD4"/>
<keyword evidence="12" id="KW-0539">Nucleus</keyword>
<evidence type="ECO:0000256" key="6">
    <source>
        <dbReference type="ARBA" id="ARBA00022771"/>
    </source>
</evidence>
<evidence type="ECO:0000256" key="9">
    <source>
        <dbReference type="ARBA" id="ARBA00023015"/>
    </source>
</evidence>
<evidence type="ECO:0000256" key="2">
    <source>
        <dbReference type="ARBA" id="ARBA00004123"/>
    </source>
</evidence>
<dbReference type="Gene3D" id="3.30.160.60">
    <property type="entry name" value="Classic Zinc Finger"/>
    <property type="match status" value="1"/>
</dbReference>
<dbReference type="PANTHER" id="PTHR24388">
    <property type="entry name" value="ZINC FINGER PROTEIN"/>
    <property type="match status" value="1"/>
</dbReference>
<keyword evidence="10" id="KW-0238">DNA-binding</keyword>
<comment type="caution">
    <text evidence="16">The sequence shown here is derived from an EMBL/GenBank/DDBJ whole genome shotgun (WGS) entry which is preliminary data.</text>
</comment>
<feature type="domain" description="C2H2-type" evidence="15">
    <location>
        <begin position="362"/>
        <end position="390"/>
    </location>
</feature>
<dbReference type="InterPro" id="IPR036236">
    <property type="entry name" value="Znf_C2H2_sf"/>
</dbReference>
<comment type="function">
    <text evidence="1">May function as a transcription factor.</text>
</comment>
<feature type="compositionally biased region" description="Polar residues" evidence="14">
    <location>
        <begin position="28"/>
        <end position="37"/>
    </location>
</feature>
<keyword evidence="4" id="KW-0479">Metal-binding</keyword>
<sequence>TDILNKVNLSSPRRGIQNGAPSRGPVTTFKSESQHYTTPAPSPGAVPAPSVFQTVPRPVTSSAVIQSLAVTDYIMDSPPDAPDNTSGILFGVRQNSGVPQYQTGPAVNVTGGYNLNYIFPCMRHGVANSPRYSSAFPAGGFPNAITSTKLSILLVNSESFYVLNFTGTNASSTMKNGGPFPRACPKCNIHFNLMDPLKNHMKYCCPDMVNNFFPAVTQTECLSTASKTIESEKGKLIMLVNDFYYGKDEGDLQQVQQEQKTHTTFKCISCLKVLKNNIRFMNHMKHHLELEKQSNESWESHTTCQHCYRQFPTPFQLQCHIESTHTLYESSTICKICELSFDTEQVLLQHMKDNHKPGEMPYVCQVCNYRSSAFSDVETHFRTVHENTKHLLCPFCLKVIKIGAPYMHHYMKHQKKGIYRCAKCRLQFLTCKEKMDHKTQHHRTFRKPKQLEGLPPGTKVTIRASLGSHQSGPSATSSVSTSSSTFQLSPKAKNTTTKNHNKSNTSKSRGKSKQSTPKKQNAWTNSRKKKEPTNIAFHNLRHRMGPHKCIECFSEIKDFASHFPAYVHCSLCRYNTSCSKAYVNHMMNFHSARPSKRFWIFKKHSEKLRGMTVVCLNCDFLADVSSLDNMATHLSENQTHTCQVIVEKGEYMWFIHTKISIREKEAKLGVMSCLFFTQSDKQEHDSSEETKECSRNQTKKVSSVEKSEDSSLSNTENVPSLECPGNSSKNSLHEKRASCDSANNKQLVAEKQKCIPDESEMRTCQSSDGIVLNEQTKVRTLDETALSAKNVRDLKLTLGEDVSFEQFLRKRDEPESVSSDISEQGSIHLEPLTPSEVLEHEATEILQKGNVAPSSKKAGQLTEQTDETSRESNPTRMETTANKTDENEAS</sequence>
<keyword evidence="6 13" id="KW-0863">Zinc-finger</keyword>
<evidence type="ECO:0000313" key="17">
    <source>
        <dbReference type="Proteomes" id="UP000540762"/>
    </source>
</evidence>
<keyword evidence="8" id="KW-0832">Ubl conjugation</keyword>
<evidence type="ECO:0000313" key="16">
    <source>
        <dbReference type="EMBL" id="NWZ43414.1"/>
    </source>
</evidence>